<reference evidence="3" key="1">
    <citation type="journal article" date="2019" name="Int. J. Syst. Evol. Microbiol.">
        <title>The Global Catalogue of Microorganisms (GCM) 10K type strain sequencing project: providing services to taxonomists for standard genome sequencing and annotation.</title>
        <authorList>
            <consortium name="The Broad Institute Genomics Platform"/>
            <consortium name="The Broad Institute Genome Sequencing Center for Infectious Disease"/>
            <person name="Wu L."/>
            <person name="Ma J."/>
        </authorList>
    </citation>
    <scope>NUCLEOTIDE SEQUENCE [LARGE SCALE GENOMIC DNA]</scope>
    <source>
        <strain evidence="3">JCM 17983</strain>
    </source>
</reference>
<dbReference type="EMBL" id="BAABHQ010000010">
    <property type="protein sequence ID" value="GAA4881510.1"/>
    <property type="molecule type" value="Genomic_DNA"/>
</dbReference>
<evidence type="ECO:0000256" key="1">
    <source>
        <dbReference type="SAM" id="MobiDB-lite"/>
    </source>
</evidence>
<evidence type="ECO:0000313" key="3">
    <source>
        <dbReference type="Proteomes" id="UP001500457"/>
    </source>
</evidence>
<evidence type="ECO:0000313" key="2">
    <source>
        <dbReference type="EMBL" id="GAA4881510.1"/>
    </source>
</evidence>
<protein>
    <submittedName>
        <fullName evidence="2">Uncharacterized protein</fullName>
    </submittedName>
</protein>
<sequence>MGSCLPGALEEPGDGESALVAADVKSDRRPDQGVDVSTEGTDVHAARHGCCPSCGMSAARSVAAPSW</sequence>
<gene>
    <name evidence="2" type="ORF">GCM10023203_36050</name>
</gene>
<dbReference type="Proteomes" id="UP001500457">
    <property type="component" value="Unassembled WGS sequence"/>
</dbReference>
<comment type="caution">
    <text evidence="2">The sequence shown here is derived from an EMBL/GenBank/DDBJ whole genome shotgun (WGS) entry which is preliminary data.</text>
</comment>
<feature type="region of interest" description="Disordered" evidence="1">
    <location>
        <begin position="1"/>
        <end position="43"/>
    </location>
</feature>
<organism evidence="2 3">
    <name type="scientific">Actinomycetospora straminea</name>
    <dbReference type="NCBI Taxonomy" id="663607"/>
    <lineage>
        <taxon>Bacteria</taxon>
        <taxon>Bacillati</taxon>
        <taxon>Actinomycetota</taxon>
        <taxon>Actinomycetes</taxon>
        <taxon>Pseudonocardiales</taxon>
        <taxon>Pseudonocardiaceae</taxon>
        <taxon>Actinomycetospora</taxon>
    </lineage>
</organism>
<keyword evidence="3" id="KW-1185">Reference proteome</keyword>
<proteinExistence type="predicted"/>
<name>A0ABP9EKB6_9PSEU</name>
<accession>A0ABP9EKB6</accession>